<dbReference type="GO" id="GO:0019005">
    <property type="term" value="C:SCF ubiquitin ligase complex"/>
    <property type="evidence" value="ECO:0007669"/>
    <property type="project" value="TreeGrafter"/>
</dbReference>
<organism evidence="1 2">
    <name type="scientific">Trametes pubescens</name>
    <name type="common">White-rot fungus</name>
    <dbReference type="NCBI Taxonomy" id="154538"/>
    <lineage>
        <taxon>Eukaryota</taxon>
        <taxon>Fungi</taxon>
        <taxon>Dikarya</taxon>
        <taxon>Basidiomycota</taxon>
        <taxon>Agaricomycotina</taxon>
        <taxon>Agaricomycetes</taxon>
        <taxon>Polyporales</taxon>
        <taxon>Polyporaceae</taxon>
        <taxon>Trametes</taxon>
    </lineage>
</organism>
<gene>
    <name evidence="1" type="ORF">TRAPUB_7432</name>
</gene>
<dbReference type="EMBL" id="MNAD01001701">
    <property type="protein sequence ID" value="OJT02099.1"/>
    <property type="molecule type" value="Genomic_DNA"/>
</dbReference>
<comment type="caution">
    <text evidence="1">The sequence shown here is derived from an EMBL/GenBank/DDBJ whole genome shotgun (WGS) entry which is preliminary data.</text>
</comment>
<evidence type="ECO:0008006" key="3">
    <source>
        <dbReference type="Google" id="ProtNLM"/>
    </source>
</evidence>
<dbReference type="InterPro" id="IPR032675">
    <property type="entry name" value="LRR_dom_sf"/>
</dbReference>
<protein>
    <recommendedName>
        <fullName evidence="3">F-box domain-containing protein</fullName>
    </recommendedName>
</protein>
<proteinExistence type="predicted"/>
<dbReference type="Gene3D" id="3.80.10.10">
    <property type="entry name" value="Ribonuclease Inhibitor"/>
    <property type="match status" value="1"/>
</dbReference>
<accession>A0A1M2V3B3</accession>
<dbReference type="PANTHER" id="PTHR13318">
    <property type="entry name" value="PARTNER OF PAIRED, ISOFORM B-RELATED"/>
    <property type="match status" value="1"/>
</dbReference>
<dbReference type="Proteomes" id="UP000184267">
    <property type="component" value="Unassembled WGS sequence"/>
</dbReference>
<keyword evidence="2" id="KW-1185">Reference proteome</keyword>
<dbReference type="GO" id="GO:0031146">
    <property type="term" value="P:SCF-dependent proteasomal ubiquitin-dependent protein catabolic process"/>
    <property type="evidence" value="ECO:0007669"/>
    <property type="project" value="TreeGrafter"/>
</dbReference>
<reference evidence="1 2" key="1">
    <citation type="submission" date="2016-10" db="EMBL/GenBank/DDBJ databases">
        <title>Genome sequence of the basidiomycete white-rot fungus Trametes pubescens.</title>
        <authorList>
            <person name="Makela M.R."/>
            <person name="Granchi Z."/>
            <person name="Peng M."/>
            <person name="De Vries R.P."/>
            <person name="Grigoriev I."/>
            <person name="Riley R."/>
            <person name="Hilden K."/>
        </authorList>
    </citation>
    <scope>NUCLEOTIDE SEQUENCE [LARGE SCALE GENOMIC DNA]</scope>
    <source>
        <strain evidence="1 2">FBCC735</strain>
    </source>
</reference>
<dbReference type="PANTHER" id="PTHR13318:SF190">
    <property type="entry name" value="PARTNER OF PAIRED, ISOFORM B"/>
    <property type="match status" value="1"/>
</dbReference>
<evidence type="ECO:0000313" key="1">
    <source>
        <dbReference type="EMBL" id="OJT02099.1"/>
    </source>
</evidence>
<dbReference type="OMA" id="ANCARVS"/>
<evidence type="ECO:0000313" key="2">
    <source>
        <dbReference type="Proteomes" id="UP000184267"/>
    </source>
</evidence>
<sequence>MQDVDGPRTSPVQRAWLIDEVVRNILAHVPPVGSSKTLANCARVSTALSEPALDMLWSRMTGLSPLCQLLDASSVDEHTSHLSPTVPHNAIDDAGWSRFTHYARRVRKLHYHCREGPSERLSQRTFAALVRRASRAGSPLLPRLEELSWLHCARDITPYLHFLSPSLRRVTVYVQVGGSDPAPGPSPPDAQQQQNTGSGFLNLLDAQSPQVEELSLEGIALPASLEPLLAFRRLRSLRLGTVACPVAVVVSYCGAMPTLASLSVDLTCSPAASASASVSPAHDHLGADVDTDAPVLRALEDLRVAGAPSLIEELLRSVHPETLRSASLSIVVSEHDQDGGTRCVGVLSTRFATSLQTVRVHYKRAAGRLPHTARPFAHYVQPLLPLGGLRECTIAVEDPALVVMTDADVREMAEAWPALSSLEVALCPNPYTVGATAAVPCVASLAAFAHRCPALTTLRIPVGHSISGLDERAHLEHDGCASVGHGLRGLWLSGVWFSEEESRRVVPFLKRTFPRADLSPMVGADSHGGLCENEREQQPWIRSFATPPTVLDTFMKTPAAPTEAPLHDIVARKPAHATSLTQLPESPQYIDGRRPKTVIEFGKALRYLPLVRSVAFTGAGMGIPWKALETCLSFPQVKAIEFTDSATFTLVSPFPTDAISACSGLEELSYPTPLTPRLHYLLERQTTLREVCALERACLSPLVLGMNSAARSLVLPMKTAPLSDMAKINWPALQSLTLGGSFRTDADLWNTECLPSLFRHTPNLRRLNITAGLPYPTSIRCSVLGCNAPPAVGLEGLRSLTIAYPDPNDAVYSTPFSGLVSLSLRDWPRHYDVVSHAYYRDFWRSPILSATEALSILRRLQAPGLASLELVYSADGADDDLLTFITRAFPKLRHLELHRYRQSSDETVDYQRIARTVAEISTLVTLRLNLDFQDDPGEANDTDVDFRVLTQWRSQLSTIGWAVVEMLSERCPLLEGVALLYRGQPPAMWIWCLRSRQATRCCAYDRSPENIDTFAPPWPCGRVQKWIMRGH</sequence>
<name>A0A1M2V3B3_TRAPU</name>
<dbReference type="OrthoDB" id="2773799at2759"/>
<dbReference type="AlphaFoldDB" id="A0A1M2V3B3"/>